<keyword evidence="2" id="KW-0964">Secreted</keyword>
<sequence>MAVDRKHNAIYITDTAADTTSALLVLDINTGLVRRVLEGSFATIPEDKPLVIDGKTVNMQGKEARVGVNPITIDVENKWVYFAPMSSRSIYRVRTADLLNTDLSAKALEKQVERYAAKNMGDGITIDKEGNLYVSDLENNAIGVITTDRKYSVLHQDNNILSWVEGFANAGPEGIYATSNKLHRSPAFNNESPTPNKFYILQFTPKAFASFGR</sequence>
<protein>
    <submittedName>
        <fullName evidence="3">L-dopachrome tautomerase-related protein</fullName>
    </submittedName>
</protein>
<dbReference type="Gene3D" id="2.120.10.30">
    <property type="entry name" value="TolB, C-terminal domain"/>
    <property type="match status" value="1"/>
</dbReference>
<reference evidence="3 4" key="1">
    <citation type="submission" date="2023-10" db="EMBL/GenBank/DDBJ databases">
        <title>Glaciecola aquimarina strain GGW-M5 nov., isolated from a coastal seawater.</title>
        <authorList>
            <person name="Bayburt H."/>
            <person name="Kim J.M."/>
            <person name="Choi B.J."/>
            <person name="Jeon C.O."/>
        </authorList>
    </citation>
    <scope>NUCLEOTIDE SEQUENCE [LARGE SCALE GENOMIC DNA]</scope>
    <source>
        <strain evidence="3 4">KCTC 32108</strain>
    </source>
</reference>
<evidence type="ECO:0000256" key="1">
    <source>
        <dbReference type="ARBA" id="ARBA00004613"/>
    </source>
</evidence>
<dbReference type="InterPro" id="IPR011042">
    <property type="entry name" value="6-blade_b-propeller_TolB-like"/>
</dbReference>
<proteinExistence type="predicted"/>
<dbReference type="RefSeq" id="WP_316027946.1">
    <property type="nucleotide sequence ID" value="NZ_JAWDIO010000002.1"/>
</dbReference>
<name>A0ABU3SRU3_9ALTE</name>
<dbReference type="PANTHER" id="PTHR10009:SF18">
    <property type="entry name" value="PROTEIN YELLOW-LIKE PROTEIN"/>
    <property type="match status" value="1"/>
</dbReference>
<organism evidence="3 4">
    <name type="scientific">Paraglaciecola aquimarina</name>
    <dbReference type="NCBI Taxonomy" id="1235557"/>
    <lineage>
        <taxon>Bacteria</taxon>
        <taxon>Pseudomonadati</taxon>
        <taxon>Pseudomonadota</taxon>
        <taxon>Gammaproteobacteria</taxon>
        <taxon>Alteromonadales</taxon>
        <taxon>Alteromonadaceae</taxon>
        <taxon>Paraglaciecola</taxon>
    </lineage>
</organism>
<dbReference type="Pfam" id="PF03022">
    <property type="entry name" value="MRJP"/>
    <property type="match status" value="1"/>
</dbReference>
<accession>A0ABU3SRU3</accession>
<evidence type="ECO:0000313" key="3">
    <source>
        <dbReference type="EMBL" id="MDU0352727.1"/>
    </source>
</evidence>
<keyword evidence="4" id="KW-1185">Reference proteome</keyword>
<evidence type="ECO:0000256" key="2">
    <source>
        <dbReference type="ARBA" id="ARBA00022525"/>
    </source>
</evidence>
<dbReference type="EMBL" id="JAWDIO010000002">
    <property type="protein sequence ID" value="MDU0352727.1"/>
    <property type="molecule type" value="Genomic_DNA"/>
</dbReference>
<dbReference type="SUPFAM" id="SSF101898">
    <property type="entry name" value="NHL repeat"/>
    <property type="match status" value="1"/>
</dbReference>
<dbReference type="Proteomes" id="UP001247805">
    <property type="component" value="Unassembled WGS sequence"/>
</dbReference>
<dbReference type="InterPro" id="IPR017996">
    <property type="entry name" value="MRJP/yellow-related"/>
</dbReference>
<comment type="subcellular location">
    <subcellularLocation>
        <location evidence="1">Secreted</location>
    </subcellularLocation>
</comment>
<dbReference type="PANTHER" id="PTHR10009">
    <property type="entry name" value="PROTEIN YELLOW-RELATED"/>
    <property type="match status" value="1"/>
</dbReference>
<comment type="caution">
    <text evidence="3">The sequence shown here is derived from an EMBL/GenBank/DDBJ whole genome shotgun (WGS) entry which is preliminary data.</text>
</comment>
<gene>
    <name evidence="3" type="ORF">RS130_01265</name>
</gene>
<evidence type="ECO:0000313" key="4">
    <source>
        <dbReference type="Proteomes" id="UP001247805"/>
    </source>
</evidence>